<dbReference type="EMBL" id="FQWF01000010">
    <property type="protein sequence ID" value="SHG82026.1"/>
    <property type="molecule type" value="Genomic_DNA"/>
</dbReference>
<reference evidence="2" key="1">
    <citation type="submission" date="2016-11" db="EMBL/GenBank/DDBJ databases">
        <authorList>
            <person name="Varghese N."/>
            <person name="Submissions S."/>
        </authorList>
    </citation>
    <scope>NUCLEOTIDE SEQUENCE [LARGE SCALE GENOMIC DNA]</scope>
    <source>
        <strain evidence="2">DSM 17659</strain>
    </source>
</reference>
<organism evidence="1 2">
    <name type="scientific">Flavobacterium micromati</name>
    <dbReference type="NCBI Taxonomy" id="229205"/>
    <lineage>
        <taxon>Bacteria</taxon>
        <taxon>Pseudomonadati</taxon>
        <taxon>Bacteroidota</taxon>
        <taxon>Flavobacteriia</taxon>
        <taxon>Flavobacteriales</taxon>
        <taxon>Flavobacteriaceae</taxon>
        <taxon>Flavobacterium</taxon>
    </lineage>
</organism>
<proteinExistence type="predicted"/>
<sequence>MKTKPMIYSQQLYFGLTTCNIELSKFFLYIYPYKYPRNIISLIFEIL</sequence>
<accession>A0A1M5MXG4</accession>
<dbReference type="STRING" id="229205.SAMN05444372_11079"/>
<gene>
    <name evidence="1" type="ORF">SAMN05444372_11079</name>
</gene>
<dbReference type="AlphaFoldDB" id="A0A1M5MXG4"/>
<evidence type="ECO:0000313" key="1">
    <source>
        <dbReference type="EMBL" id="SHG82026.1"/>
    </source>
</evidence>
<keyword evidence="2" id="KW-1185">Reference proteome</keyword>
<name>A0A1M5MXG4_9FLAO</name>
<evidence type="ECO:0000313" key="2">
    <source>
        <dbReference type="Proteomes" id="UP000184020"/>
    </source>
</evidence>
<dbReference type="Proteomes" id="UP000184020">
    <property type="component" value="Unassembled WGS sequence"/>
</dbReference>
<protein>
    <submittedName>
        <fullName evidence="1">Uncharacterized protein</fullName>
    </submittedName>
</protein>